<name>A0AAD6VKG2_9AGAR</name>
<evidence type="ECO:0000313" key="3">
    <source>
        <dbReference type="Proteomes" id="UP001219525"/>
    </source>
</evidence>
<gene>
    <name evidence="2" type="ORF">GGX14DRAFT_392055</name>
</gene>
<sequence>MRGSLAWYLRSDALGVLGGVLDEEVLRAEARGDGGAASASVDLPMPGGQGTIMRARVGAAAGKDGKVGGGCQEEDGVDEVRKLLVPVEDLGQRREDVARAEQRGREARRAAFLPLAALPAVVRAGDRRGAAVGRRARALLVEDHNFLTNENALTPASPSRAGRHTTAAPNDRALDAVHEIERRARTAHLGLAKHSTASAASPRRDPQIVPVADLNAHAQRSGCGCAQDAPPRRRRHAGGRATRGRFNFILSMRARESAHVRRRARRRGTSVWPV</sequence>
<dbReference type="AlphaFoldDB" id="A0AAD6VKG2"/>
<reference evidence="2" key="1">
    <citation type="submission" date="2023-03" db="EMBL/GenBank/DDBJ databases">
        <title>Massive genome expansion in bonnet fungi (Mycena s.s.) driven by repeated elements and novel gene families across ecological guilds.</title>
        <authorList>
            <consortium name="Lawrence Berkeley National Laboratory"/>
            <person name="Harder C.B."/>
            <person name="Miyauchi S."/>
            <person name="Viragh M."/>
            <person name="Kuo A."/>
            <person name="Thoen E."/>
            <person name="Andreopoulos B."/>
            <person name="Lu D."/>
            <person name="Skrede I."/>
            <person name="Drula E."/>
            <person name="Henrissat B."/>
            <person name="Morin E."/>
            <person name="Kohler A."/>
            <person name="Barry K."/>
            <person name="LaButti K."/>
            <person name="Morin E."/>
            <person name="Salamov A."/>
            <person name="Lipzen A."/>
            <person name="Mereny Z."/>
            <person name="Hegedus B."/>
            <person name="Baldrian P."/>
            <person name="Stursova M."/>
            <person name="Weitz H."/>
            <person name="Taylor A."/>
            <person name="Grigoriev I.V."/>
            <person name="Nagy L.G."/>
            <person name="Martin F."/>
            <person name="Kauserud H."/>
        </authorList>
    </citation>
    <scope>NUCLEOTIDE SEQUENCE</scope>
    <source>
        <strain evidence="2">9144</strain>
    </source>
</reference>
<evidence type="ECO:0000313" key="2">
    <source>
        <dbReference type="EMBL" id="KAJ7215613.1"/>
    </source>
</evidence>
<dbReference type="Proteomes" id="UP001219525">
    <property type="component" value="Unassembled WGS sequence"/>
</dbReference>
<evidence type="ECO:0000256" key="1">
    <source>
        <dbReference type="SAM" id="MobiDB-lite"/>
    </source>
</evidence>
<accession>A0AAD6VKG2</accession>
<organism evidence="2 3">
    <name type="scientific">Mycena pura</name>
    <dbReference type="NCBI Taxonomy" id="153505"/>
    <lineage>
        <taxon>Eukaryota</taxon>
        <taxon>Fungi</taxon>
        <taxon>Dikarya</taxon>
        <taxon>Basidiomycota</taxon>
        <taxon>Agaricomycotina</taxon>
        <taxon>Agaricomycetes</taxon>
        <taxon>Agaricomycetidae</taxon>
        <taxon>Agaricales</taxon>
        <taxon>Marasmiineae</taxon>
        <taxon>Mycenaceae</taxon>
        <taxon>Mycena</taxon>
    </lineage>
</organism>
<feature type="region of interest" description="Disordered" evidence="1">
    <location>
        <begin position="221"/>
        <end position="240"/>
    </location>
</feature>
<comment type="caution">
    <text evidence="2">The sequence shown here is derived from an EMBL/GenBank/DDBJ whole genome shotgun (WGS) entry which is preliminary data.</text>
</comment>
<protein>
    <submittedName>
        <fullName evidence="2">Uncharacterized protein</fullName>
    </submittedName>
</protein>
<proteinExistence type="predicted"/>
<keyword evidence="3" id="KW-1185">Reference proteome</keyword>
<dbReference type="EMBL" id="JARJCW010000017">
    <property type="protein sequence ID" value="KAJ7215613.1"/>
    <property type="molecule type" value="Genomic_DNA"/>
</dbReference>